<protein>
    <recommendedName>
        <fullName evidence="8">Proline dehydrogenase</fullName>
        <ecNumber evidence="8">1.5.5.2</ecNumber>
    </recommendedName>
</protein>
<sequence>MLRSSSFASFHHLCAVRGMSTTVEKQISETNFGNDVFRNKSFSELCRGLVILKMCTYPAFAKNAENFYSLGSKTIGRSLTNYVLRKTFFNHFVAGETKETLHKECEKMLQNGNMKVMLCPPMEDLGTDREHCKERIKENVRRYMEFVDIAIELNKTQRGQQALVQFKPTAVFPNSIMETDSKNAERNNISMAETVTKYAKIMNGATDSSVNPIVVEGLKATQKMYEKAAKSNIPIIVDGELRSTYFSLHALTMAASLLYNSPKSDHTYVYGTFQCYLKDTPRYFDLSVDVSNELNFRLGAKFVRGAYMEVERRLAKKENREDPVRPSHAHTSDAYDMLVSKALLQVAKN</sequence>
<evidence type="ECO:0000256" key="6">
    <source>
        <dbReference type="ARBA" id="ARBA00023062"/>
    </source>
</evidence>
<evidence type="ECO:0000256" key="3">
    <source>
        <dbReference type="ARBA" id="ARBA00022630"/>
    </source>
</evidence>
<dbReference type="PANTHER" id="PTHR13914">
    <property type="entry name" value="PROLINE OXIDASE"/>
    <property type="match status" value="1"/>
</dbReference>
<evidence type="ECO:0000256" key="1">
    <source>
        <dbReference type="ARBA" id="ARBA00001974"/>
    </source>
</evidence>
<dbReference type="GO" id="GO:0071949">
    <property type="term" value="F:FAD binding"/>
    <property type="evidence" value="ECO:0007669"/>
    <property type="project" value="TreeGrafter"/>
</dbReference>
<proteinExistence type="inferred from homology"/>
<evidence type="ECO:0000256" key="2">
    <source>
        <dbReference type="ARBA" id="ARBA00005869"/>
    </source>
</evidence>
<dbReference type="AlphaFoldDB" id="A0A914XDF1"/>
<dbReference type="SUPFAM" id="SSF51730">
    <property type="entry name" value="FAD-linked oxidoreductase"/>
    <property type="match status" value="1"/>
</dbReference>
<organism evidence="10 11">
    <name type="scientific">Plectus sambesii</name>
    <dbReference type="NCBI Taxonomy" id="2011161"/>
    <lineage>
        <taxon>Eukaryota</taxon>
        <taxon>Metazoa</taxon>
        <taxon>Ecdysozoa</taxon>
        <taxon>Nematoda</taxon>
        <taxon>Chromadorea</taxon>
        <taxon>Plectida</taxon>
        <taxon>Plectina</taxon>
        <taxon>Plectoidea</taxon>
        <taxon>Plectidae</taxon>
        <taxon>Plectus</taxon>
    </lineage>
</organism>
<evidence type="ECO:0000313" key="11">
    <source>
        <dbReference type="WBParaSite" id="PSAMB.scaffold7545size7471.g30205.t1"/>
    </source>
</evidence>
<comment type="catalytic activity">
    <reaction evidence="7">
        <text>trans-4-hydroxy-L-proline + a quinone = (3R,5S)-1-pyrroline-3-hydroxy-5-carboxylate + a quinol + H(+)</text>
        <dbReference type="Rhea" id="RHEA:52512"/>
        <dbReference type="ChEBI" id="CHEBI:15378"/>
        <dbReference type="ChEBI" id="CHEBI:24646"/>
        <dbReference type="ChEBI" id="CHEBI:58375"/>
        <dbReference type="ChEBI" id="CHEBI:62612"/>
        <dbReference type="ChEBI" id="CHEBI:132124"/>
        <dbReference type="EC" id="1.5.5.3"/>
    </reaction>
</comment>
<dbReference type="GO" id="GO:0004657">
    <property type="term" value="F:proline dehydrogenase activity"/>
    <property type="evidence" value="ECO:0007669"/>
    <property type="project" value="UniProtKB-EC"/>
</dbReference>
<evidence type="ECO:0000256" key="5">
    <source>
        <dbReference type="ARBA" id="ARBA00023002"/>
    </source>
</evidence>
<comment type="catalytic activity">
    <reaction evidence="8">
        <text>L-proline + a quinone = (S)-1-pyrroline-5-carboxylate + a quinol + H(+)</text>
        <dbReference type="Rhea" id="RHEA:23784"/>
        <dbReference type="ChEBI" id="CHEBI:15378"/>
        <dbReference type="ChEBI" id="CHEBI:17388"/>
        <dbReference type="ChEBI" id="CHEBI:24646"/>
        <dbReference type="ChEBI" id="CHEBI:60039"/>
        <dbReference type="ChEBI" id="CHEBI:132124"/>
        <dbReference type="EC" id="1.5.5.2"/>
    </reaction>
</comment>
<accession>A0A914XDF1</accession>
<dbReference type="Pfam" id="PF01619">
    <property type="entry name" value="Pro_dh"/>
    <property type="match status" value="1"/>
</dbReference>
<name>A0A914XDF1_9BILA</name>
<dbReference type="GO" id="GO:0005739">
    <property type="term" value="C:mitochondrion"/>
    <property type="evidence" value="ECO:0007669"/>
    <property type="project" value="TreeGrafter"/>
</dbReference>
<evidence type="ECO:0000256" key="8">
    <source>
        <dbReference type="RuleBase" id="RU364054"/>
    </source>
</evidence>
<dbReference type="InterPro" id="IPR002872">
    <property type="entry name" value="Proline_DH_dom"/>
</dbReference>
<evidence type="ECO:0000313" key="10">
    <source>
        <dbReference type="Proteomes" id="UP000887566"/>
    </source>
</evidence>
<evidence type="ECO:0000259" key="9">
    <source>
        <dbReference type="Pfam" id="PF01619"/>
    </source>
</evidence>
<dbReference type="EC" id="1.5.5.2" evidence="8"/>
<dbReference type="Proteomes" id="UP000887566">
    <property type="component" value="Unplaced"/>
</dbReference>
<evidence type="ECO:0000256" key="4">
    <source>
        <dbReference type="ARBA" id="ARBA00022827"/>
    </source>
</evidence>
<keyword evidence="10" id="KW-1185">Reference proteome</keyword>
<keyword evidence="6 8" id="KW-0642">Proline metabolism</keyword>
<dbReference type="PANTHER" id="PTHR13914:SF29">
    <property type="entry name" value="HYDROXYPROLINE DEHYDROGENASE"/>
    <property type="match status" value="1"/>
</dbReference>
<keyword evidence="5 8" id="KW-0560">Oxidoreductase</keyword>
<evidence type="ECO:0000256" key="7">
    <source>
        <dbReference type="ARBA" id="ARBA00048242"/>
    </source>
</evidence>
<dbReference type="Gene3D" id="3.20.20.220">
    <property type="match status" value="1"/>
</dbReference>
<dbReference type="WBParaSite" id="PSAMB.scaffold7545size7471.g30205.t1">
    <property type="protein sequence ID" value="PSAMB.scaffold7545size7471.g30205.t1"/>
    <property type="gene ID" value="PSAMB.scaffold7545size7471.g30205"/>
</dbReference>
<comment type="similarity">
    <text evidence="2 8">Belongs to the proline oxidase family.</text>
</comment>
<feature type="domain" description="Proline dehydrogenase" evidence="9">
    <location>
        <begin position="181"/>
        <end position="343"/>
    </location>
</feature>
<keyword evidence="4 8" id="KW-0274">FAD</keyword>
<reference evidence="11" key="1">
    <citation type="submission" date="2022-11" db="UniProtKB">
        <authorList>
            <consortium name="WormBaseParasite"/>
        </authorList>
    </citation>
    <scope>IDENTIFICATION</scope>
</reference>
<dbReference type="InterPro" id="IPR015659">
    <property type="entry name" value="Proline_oxidase"/>
</dbReference>
<comment type="cofactor">
    <cofactor evidence="1 8">
        <name>FAD</name>
        <dbReference type="ChEBI" id="CHEBI:57692"/>
    </cofactor>
</comment>
<keyword evidence="3 8" id="KW-0285">Flavoprotein</keyword>
<dbReference type="GO" id="GO:0010133">
    <property type="term" value="P:L-proline catabolic process to L-glutamate"/>
    <property type="evidence" value="ECO:0007669"/>
    <property type="project" value="TreeGrafter"/>
</dbReference>
<dbReference type="InterPro" id="IPR029041">
    <property type="entry name" value="FAD-linked_oxidoreductase-like"/>
</dbReference>
<comment type="function">
    <text evidence="8">Converts proline to delta-1-pyrroline-5-carboxylate.</text>
</comment>